<keyword evidence="1" id="KW-0472">Membrane</keyword>
<dbReference type="Proteomes" id="UP000377803">
    <property type="component" value="Chromosome"/>
</dbReference>
<feature type="transmembrane region" description="Helical" evidence="1">
    <location>
        <begin position="79"/>
        <end position="95"/>
    </location>
</feature>
<dbReference type="RefSeq" id="WP_153550059.1">
    <property type="nucleotide sequence ID" value="NZ_CP040089.1"/>
</dbReference>
<reference evidence="3" key="1">
    <citation type="submission" date="2019-05" db="EMBL/GenBank/DDBJ databases">
        <title>Candidatus Nanohalobium constans, a novel model system to study the DPANN nano-sized archaea: genomic and physiological characterization of a nanoarchaeon co-cultured with its chitinotrophic host.</title>
        <authorList>
            <person name="La Cono V."/>
            <person name="Arcadi E."/>
            <person name="Crisafi F."/>
            <person name="Denaro R."/>
            <person name="La Spada G."/>
            <person name="Messina E."/>
            <person name="Smedile F."/>
            <person name="Toshchakov S.V."/>
            <person name="Shevchenko M.A."/>
            <person name="Golyshin P.N."/>
            <person name="Golyshina O.V."/>
            <person name="Ferrer M."/>
            <person name="Rohde M."/>
            <person name="Mushegian A."/>
            <person name="Sorokin D.Y."/>
            <person name="Giuliano L."/>
            <person name="Yakimov M.M."/>
        </authorList>
    </citation>
    <scope>NUCLEOTIDE SEQUENCE [LARGE SCALE GENOMIC DNA]</scope>
    <source>
        <strain evidence="3">LC1Nh</strain>
    </source>
</reference>
<proteinExistence type="predicted"/>
<name>A0A5Q0UGI0_9ARCH</name>
<evidence type="ECO:0000256" key="1">
    <source>
        <dbReference type="SAM" id="Phobius"/>
    </source>
</evidence>
<keyword evidence="3" id="KW-1185">Reference proteome</keyword>
<dbReference type="AlphaFoldDB" id="A0A5Q0UGI0"/>
<keyword evidence="1" id="KW-0812">Transmembrane</keyword>
<dbReference type="KEGG" id="ncon:LC1Nh_0419"/>
<protein>
    <submittedName>
        <fullName evidence="2">Uncharacterized protein</fullName>
    </submittedName>
</protein>
<dbReference type="EMBL" id="CP040089">
    <property type="protein sequence ID" value="QGA80320.1"/>
    <property type="molecule type" value="Genomic_DNA"/>
</dbReference>
<accession>A0A5Q0UGI0</accession>
<gene>
    <name evidence="2" type="ORF">LC1Nh_0419</name>
</gene>
<organism evidence="2 3">
    <name type="scientific">Candidatus Nanohalobium constans</name>
    <dbReference type="NCBI Taxonomy" id="2565781"/>
    <lineage>
        <taxon>Archaea</taxon>
        <taxon>Candidatus Nanohalarchaeota</taxon>
        <taxon>Candidatus Nanohalobia</taxon>
        <taxon>Candidatus Nanohalobiales</taxon>
        <taxon>Candidatus Nanohalobiaceae</taxon>
        <taxon>Candidatus Nanohalobium</taxon>
    </lineage>
</organism>
<keyword evidence="1" id="KW-1133">Transmembrane helix</keyword>
<sequence length="188" mass="20938">MVDRKLKRWVEQQLDKGESREVIQKALENKGYDPSIVDEVEEEEVSSSISINSEDKIRKISLGVEKGIEGASEIRVKQVIILSTILTALFLGLYFQPFATDKKTSEEPATVTLGKVSANPATATINRTDAVKFRNNASHSFKVSFDRNISSFSIQPGSSVVRNFNRTTYYDADPLDDGRTIKGSIYTP</sequence>
<dbReference type="GeneID" id="42364803"/>
<evidence type="ECO:0000313" key="2">
    <source>
        <dbReference type="EMBL" id="QGA80320.1"/>
    </source>
</evidence>
<evidence type="ECO:0000313" key="3">
    <source>
        <dbReference type="Proteomes" id="UP000377803"/>
    </source>
</evidence>